<dbReference type="Proteomes" id="UP001209922">
    <property type="component" value="Unassembled WGS sequence"/>
</dbReference>
<proteinExistence type="predicted"/>
<evidence type="ECO:0000313" key="3">
    <source>
        <dbReference type="Proteomes" id="UP001209922"/>
    </source>
</evidence>
<dbReference type="InterPro" id="IPR029058">
    <property type="entry name" value="AB_hydrolase_fold"/>
</dbReference>
<keyword evidence="3" id="KW-1185">Reference proteome</keyword>
<name>A0ABT3JXX7_9XANT</name>
<protein>
    <submittedName>
        <fullName evidence="2">Alpha/beta hydrolase</fullName>
    </submittedName>
</protein>
<organism evidence="2 3">
    <name type="scientific">Xanthomonas chitinilytica</name>
    <dbReference type="NCBI Taxonomy" id="2989819"/>
    <lineage>
        <taxon>Bacteria</taxon>
        <taxon>Pseudomonadati</taxon>
        <taxon>Pseudomonadota</taxon>
        <taxon>Gammaproteobacteria</taxon>
        <taxon>Lysobacterales</taxon>
        <taxon>Lysobacteraceae</taxon>
        <taxon>Xanthomonas</taxon>
    </lineage>
</organism>
<feature type="domain" description="AB hydrolase-1" evidence="1">
    <location>
        <begin position="35"/>
        <end position="252"/>
    </location>
</feature>
<comment type="caution">
    <text evidence="2">The sequence shown here is derived from an EMBL/GenBank/DDBJ whole genome shotgun (WGS) entry which is preliminary data.</text>
</comment>
<dbReference type="PANTHER" id="PTHR43194:SF2">
    <property type="entry name" value="PEROXISOMAL MEMBRANE PROTEIN LPX1"/>
    <property type="match status" value="1"/>
</dbReference>
<reference evidence="2 3" key="1">
    <citation type="submission" date="2022-10" db="EMBL/GenBank/DDBJ databases">
        <title>Xanthomonas sp. H13-6.</title>
        <authorList>
            <person name="Liu X."/>
            <person name="Deng Z."/>
            <person name="Jiang Y."/>
            <person name="Yu T."/>
            <person name="Ai J."/>
        </authorList>
    </citation>
    <scope>NUCLEOTIDE SEQUENCE [LARGE SCALE GENOMIC DNA]</scope>
    <source>
        <strain evidence="2 3">H13-6</strain>
    </source>
</reference>
<evidence type="ECO:0000259" key="1">
    <source>
        <dbReference type="Pfam" id="PF12697"/>
    </source>
</evidence>
<dbReference type="EMBL" id="JAPCHY010000010">
    <property type="protein sequence ID" value="MCW4473308.1"/>
    <property type="molecule type" value="Genomic_DNA"/>
</dbReference>
<evidence type="ECO:0000313" key="2">
    <source>
        <dbReference type="EMBL" id="MCW4473308.1"/>
    </source>
</evidence>
<dbReference type="InterPro" id="IPR050228">
    <property type="entry name" value="Carboxylesterase_BioH"/>
</dbReference>
<dbReference type="SUPFAM" id="SSF53474">
    <property type="entry name" value="alpha/beta-Hydrolases"/>
    <property type="match status" value="1"/>
</dbReference>
<dbReference type="PANTHER" id="PTHR43194">
    <property type="entry name" value="HYDROLASE ALPHA/BETA FOLD FAMILY"/>
    <property type="match status" value="1"/>
</dbReference>
<keyword evidence="2" id="KW-0378">Hydrolase</keyword>
<dbReference type="RefSeq" id="WP_265128293.1">
    <property type="nucleotide sequence ID" value="NZ_JAPCHY010000010.1"/>
</dbReference>
<accession>A0ABT3JXX7</accession>
<dbReference type="PRINTS" id="PR00111">
    <property type="entry name" value="ABHYDROLASE"/>
</dbReference>
<dbReference type="Pfam" id="PF12697">
    <property type="entry name" value="Abhydrolase_6"/>
    <property type="match status" value="1"/>
</dbReference>
<dbReference type="Gene3D" id="3.40.50.1820">
    <property type="entry name" value="alpha/beta hydrolase"/>
    <property type="match status" value="1"/>
</dbReference>
<gene>
    <name evidence="2" type="ORF">OK345_12425</name>
</gene>
<sequence length="262" mass="28627">MHGRVWRDAGAGRDGVPVRFHRRGTGAVLMRQPLLLLPGLLNDAALWRHQIAGLADVADCRVGDLTAHDTLRALAEGVLAQAPPAFALAGFSMGGYIAQEILRIAPERVRRLALLDTSYRPDSPERAAQRRAQQASVRLPGTFHGFGERLMRSYIDASRLQDQGLVDSVRAMTTRLGAEVFLRQSRIERVDGTRVLRDWRGPALVVCGQNDAITPLPVSRQMAALMPQSTLVVIPGCGHLAPLEKPEEVNAAMRAWLQAAVD</sequence>
<dbReference type="GO" id="GO:0016787">
    <property type="term" value="F:hydrolase activity"/>
    <property type="evidence" value="ECO:0007669"/>
    <property type="project" value="UniProtKB-KW"/>
</dbReference>
<dbReference type="InterPro" id="IPR000073">
    <property type="entry name" value="AB_hydrolase_1"/>
</dbReference>